<keyword evidence="3" id="KW-0479">Metal-binding</keyword>
<dbReference type="EMBL" id="CAEMXZ010000082">
    <property type="protein sequence ID" value="CAB4323889.1"/>
    <property type="molecule type" value="Genomic_DNA"/>
</dbReference>
<evidence type="ECO:0000256" key="1">
    <source>
        <dbReference type="ARBA" id="ARBA00001946"/>
    </source>
</evidence>
<evidence type="ECO:0000256" key="5">
    <source>
        <dbReference type="ARBA" id="ARBA00022842"/>
    </source>
</evidence>
<dbReference type="GO" id="GO:0046872">
    <property type="term" value="F:metal ion binding"/>
    <property type="evidence" value="ECO:0007669"/>
    <property type="project" value="UniProtKB-KW"/>
</dbReference>
<sequence>MTATTVGLLTSGGLAPGLSSTVASLVEHWMLHDPETQVLGYRFGYSGLLRGDSLWFGPEIRRHLELLHDLGGSPLGSSRVKLTNAEDCARRRLIPLDADPLDIAAQQLARDGVTVLHPVGGDDTAANAKQLADHCHSIGQELTVVALPKTIDNDITPITQSIGSASAAEAGARFARNVMAEHSSSPKTIVIHEVMGRDSGWLTVRTASEHLDWVEQLTRLPELIEPRKWGIHAVLVPEIAFTSNSVAAQLESTWNRQESANIFISEGAGAAMVRRERQNAGQRIGTDAFGHPKLDQVRVGEWLADELALLLDAERTLVVKSGYFARSGPANAEDRALINRCATTALVAALDETSGIVGQDSDQEDTIGVIEFERVHGGRRLATNSAWVQDLLARVS</sequence>
<dbReference type="InterPro" id="IPR000023">
    <property type="entry name" value="Phosphofructokinase_dom"/>
</dbReference>
<evidence type="ECO:0000256" key="3">
    <source>
        <dbReference type="ARBA" id="ARBA00022723"/>
    </source>
</evidence>
<dbReference type="AlphaFoldDB" id="A0A6J5YJS5"/>
<name>A0A6J5YJS5_9ZZZZ</name>
<dbReference type="InterPro" id="IPR022953">
    <property type="entry name" value="ATP_PFK"/>
</dbReference>
<dbReference type="GO" id="GO:0003872">
    <property type="term" value="F:6-phosphofructokinase activity"/>
    <property type="evidence" value="ECO:0007669"/>
    <property type="project" value="InterPro"/>
</dbReference>
<dbReference type="PANTHER" id="PTHR45770">
    <property type="entry name" value="ATP-DEPENDENT 6-PHOSPHOFRUCTOKINASE 1"/>
    <property type="match status" value="1"/>
</dbReference>
<dbReference type="InterPro" id="IPR035966">
    <property type="entry name" value="PKF_sf"/>
</dbReference>
<dbReference type="Gene3D" id="3.40.50.460">
    <property type="entry name" value="Phosphofructokinase domain"/>
    <property type="match status" value="1"/>
</dbReference>
<dbReference type="InterPro" id="IPR050929">
    <property type="entry name" value="PFKA"/>
</dbReference>
<keyword evidence="2" id="KW-0808">Transferase</keyword>
<feature type="domain" description="Phosphofructokinase" evidence="6">
    <location>
        <begin position="6"/>
        <end position="346"/>
    </location>
</feature>
<dbReference type="PRINTS" id="PR00476">
    <property type="entry name" value="PHFRCTKINASE"/>
</dbReference>
<dbReference type="NCBIfam" id="NF005121">
    <property type="entry name" value="PRK06555.1"/>
    <property type="match status" value="1"/>
</dbReference>
<organism evidence="7">
    <name type="scientific">freshwater metagenome</name>
    <dbReference type="NCBI Taxonomy" id="449393"/>
    <lineage>
        <taxon>unclassified sequences</taxon>
        <taxon>metagenomes</taxon>
        <taxon>ecological metagenomes</taxon>
    </lineage>
</organism>
<evidence type="ECO:0000313" key="7">
    <source>
        <dbReference type="EMBL" id="CAB4323889.1"/>
    </source>
</evidence>
<dbReference type="Pfam" id="PF00365">
    <property type="entry name" value="PFK"/>
    <property type="match status" value="1"/>
</dbReference>
<protein>
    <submittedName>
        <fullName evidence="7">Unannotated protein</fullName>
    </submittedName>
</protein>
<dbReference type="GO" id="GO:0006002">
    <property type="term" value="P:fructose 6-phosphate metabolic process"/>
    <property type="evidence" value="ECO:0007669"/>
    <property type="project" value="InterPro"/>
</dbReference>
<accession>A0A6J5YJS5</accession>
<evidence type="ECO:0000259" key="6">
    <source>
        <dbReference type="Pfam" id="PF00365"/>
    </source>
</evidence>
<keyword evidence="4" id="KW-0418">Kinase</keyword>
<evidence type="ECO:0000256" key="2">
    <source>
        <dbReference type="ARBA" id="ARBA00022679"/>
    </source>
</evidence>
<dbReference type="SUPFAM" id="SSF53784">
    <property type="entry name" value="Phosphofructokinase"/>
    <property type="match status" value="1"/>
</dbReference>
<gene>
    <name evidence="7" type="ORF">UFOPK1392_01651</name>
</gene>
<keyword evidence="5" id="KW-0460">Magnesium</keyword>
<dbReference type="Gene3D" id="3.40.50.450">
    <property type="match status" value="1"/>
</dbReference>
<reference evidence="7" key="1">
    <citation type="submission" date="2020-05" db="EMBL/GenBank/DDBJ databases">
        <authorList>
            <person name="Chiriac C."/>
            <person name="Salcher M."/>
            <person name="Ghai R."/>
            <person name="Kavagutti S V."/>
        </authorList>
    </citation>
    <scope>NUCLEOTIDE SEQUENCE</scope>
</reference>
<evidence type="ECO:0000256" key="4">
    <source>
        <dbReference type="ARBA" id="ARBA00022777"/>
    </source>
</evidence>
<dbReference type="UniPathway" id="UPA00109">
    <property type="reaction ID" value="UER00182"/>
</dbReference>
<proteinExistence type="predicted"/>
<comment type="cofactor">
    <cofactor evidence="1">
        <name>Mg(2+)</name>
        <dbReference type="ChEBI" id="CHEBI:18420"/>
    </cofactor>
</comment>